<keyword evidence="1" id="KW-0472">Membrane</keyword>
<dbReference type="RefSeq" id="WP_135945926.1">
    <property type="nucleotide sequence ID" value="NZ_BMEI01000005.1"/>
</dbReference>
<evidence type="ECO:0000313" key="3">
    <source>
        <dbReference type="Proteomes" id="UP000305451"/>
    </source>
</evidence>
<accession>A0A4S2H7F8</accession>
<evidence type="ECO:0000313" key="2">
    <source>
        <dbReference type="EMBL" id="TGY91750.1"/>
    </source>
</evidence>
<keyword evidence="1" id="KW-1133">Transmembrane helix</keyword>
<name>A0A4S2H7F8_9PROT</name>
<dbReference type="OrthoDB" id="7632474at2"/>
<proteinExistence type="predicted"/>
<sequence length="84" mass="9411">MSRDEESAWRFERQITLGVVVAIALQTAAALIWAGATGERIRHLESGVENTGPVYERLARLEEQARYARASLERIEQRLAEGEG</sequence>
<reference evidence="2 3" key="1">
    <citation type="journal article" date="2013" name="Int. J. Syst. Evol. Microbiol.">
        <title>Marinicauda pacifica gen. nov., sp. nov., a prosthecate alphaproteobacterium of the family Hyphomonadaceae isolated from deep seawater.</title>
        <authorList>
            <person name="Zhang X.Y."/>
            <person name="Li G.W."/>
            <person name="Wang C.S."/>
            <person name="Zhang Y.J."/>
            <person name="Xu X.W."/>
            <person name="Li H."/>
            <person name="Liu A."/>
            <person name="Liu C."/>
            <person name="Xie B.B."/>
            <person name="Qin Q.L."/>
            <person name="Xu Z."/>
            <person name="Chen X.L."/>
            <person name="Zhou B.C."/>
            <person name="Zhang Y.Z."/>
        </authorList>
    </citation>
    <scope>NUCLEOTIDE SEQUENCE [LARGE SCALE GENOMIC DNA]</scope>
    <source>
        <strain evidence="2 3">P-1 km-3</strain>
    </source>
</reference>
<keyword evidence="1" id="KW-0812">Transmembrane</keyword>
<dbReference type="AlphaFoldDB" id="A0A4S2H7F8"/>
<keyword evidence="3" id="KW-1185">Reference proteome</keyword>
<feature type="transmembrane region" description="Helical" evidence="1">
    <location>
        <begin position="15"/>
        <end position="36"/>
    </location>
</feature>
<organism evidence="2 3">
    <name type="scientific">Marinicauda pacifica</name>
    <dbReference type="NCBI Taxonomy" id="1133559"/>
    <lineage>
        <taxon>Bacteria</taxon>
        <taxon>Pseudomonadati</taxon>
        <taxon>Pseudomonadota</taxon>
        <taxon>Alphaproteobacteria</taxon>
        <taxon>Maricaulales</taxon>
        <taxon>Maricaulaceae</taxon>
        <taxon>Marinicauda</taxon>
    </lineage>
</organism>
<dbReference type="Proteomes" id="UP000305451">
    <property type="component" value="Unassembled WGS sequence"/>
</dbReference>
<evidence type="ECO:0000256" key="1">
    <source>
        <dbReference type="SAM" id="Phobius"/>
    </source>
</evidence>
<comment type="caution">
    <text evidence="2">The sequence shown here is derived from an EMBL/GenBank/DDBJ whole genome shotgun (WGS) entry which is preliminary data.</text>
</comment>
<dbReference type="EMBL" id="SRXV01000005">
    <property type="protein sequence ID" value="TGY91750.1"/>
    <property type="molecule type" value="Genomic_DNA"/>
</dbReference>
<gene>
    <name evidence="2" type="ORF">E5162_14155</name>
</gene>
<protein>
    <submittedName>
        <fullName evidence="2">Uncharacterized protein</fullName>
    </submittedName>
</protein>